<dbReference type="Proteomes" id="UP000308886">
    <property type="component" value="Unassembled WGS sequence"/>
</dbReference>
<accession>A0AC61QQB6</accession>
<organism evidence="1 2">
    <name type="scientific">Palleniella muris</name>
    <dbReference type="NCBI Taxonomy" id="3038145"/>
    <lineage>
        <taxon>Bacteria</taxon>
        <taxon>Pseudomonadati</taxon>
        <taxon>Bacteroidota</taxon>
        <taxon>Bacteroidia</taxon>
        <taxon>Bacteroidales</taxon>
        <taxon>Prevotellaceae</taxon>
        <taxon>Palleniella</taxon>
    </lineage>
</organism>
<dbReference type="EMBL" id="SRZC01000010">
    <property type="protein sequence ID" value="TGX82323.1"/>
    <property type="molecule type" value="Genomic_DNA"/>
</dbReference>
<evidence type="ECO:0000313" key="1">
    <source>
        <dbReference type="EMBL" id="TGX82323.1"/>
    </source>
</evidence>
<reference evidence="1" key="1">
    <citation type="submission" date="2019-04" db="EMBL/GenBank/DDBJ databases">
        <title>Microbes associate with the intestines of laboratory mice.</title>
        <authorList>
            <person name="Navarre W."/>
            <person name="Wong E."/>
            <person name="Huang K."/>
            <person name="Tropini C."/>
            <person name="Ng K."/>
            <person name="Yu B."/>
        </authorList>
    </citation>
    <scope>NUCLEOTIDE SEQUENCE</scope>
    <source>
        <strain evidence="1">NM73_A23</strain>
    </source>
</reference>
<keyword evidence="2" id="KW-1185">Reference proteome</keyword>
<comment type="caution">
    <text evidence="1">The sequence shown here is derived from an EMBL/GenBank/DDBJ whole genome shotgun (WGS) entry which is preliminary data.</text>
</comment>
<gene>
    <name evidence="1" type="ORF">E5358_07185</name>
</gene>
<evidence type="ECO:0000313" key="2">
    <source>
        <dbReference type="Proteomes" id="UP000308886"/>
    </source>
</evidence>
<protein>
    <submittedName>
        <fullName evidence="1">Uncharacterized protein</fullName>
    </submittedName>
</protein>
<proteinExistence type="predicted"/>
<sequence length="339" mass="36482">MVKTLRFSLLAIVAMVCNVAFADAYKTLKFPAQGGEKINGYTDAWTATQGTDTWTIANFNTYQNGWTYIKCGRKNNASVASIATNFAMDKAIGNVMVTVDKILATDKVNSISLVVASDAAFNTVVATIPASSIEAGDMQFKVAEPKAGLYYKLVFDCAGHSANGIIQLSKVQYFEEGNEPEIVDISNTLETAYTVAKAHELTAAGEGLATKVYVKGVITNIKEVALQYGNAEFTINDADAAGEGMVVFRCNWFEGAKFTSENQIKVGDEIIVYGKLDVYQGDHQITSGQVAMLNGSTTAIENVEVANDSKQVIYTIGGQQLKKAQKGLNIINGKKVIVK</sequence>
<name>A0AC61QQB6_9BACT</name>